<dbReference type="OrthoDB" id="412781at2759"/>
<evidence type="ECO:0000313" key="4">
    <source>
        <dbReference type="Proteomes" id="UP000053766"/>
    </source>
</evidence>
<evidence type="ECO:0000313" key="3">
    <source>
        <dbReference type="EMBL" id="KJH53152.1"/>
    </source>
</evidence>
<dbReference type="InterPro" id="IPR012340">
    <property type="entry name" value="NA-bd_OB-fold"/>
</dbReference>
<feature type="domain" description="S1 motif" evidence="2">
    <location>
        <begin position="271"/>
        <end position="339"/>
    </location>
</feature>
<name>A0A0D8YAB7_DICVI</name>
<dbReference type="Pfam" id="PF00575">
    <property type="entry name" value="S1"/>
    <property type="match status" value="1"/>
</dbReference>
<dbReference type="InterPro" id="IPR003029">
    <property type="entry name" value="S1_domain"/>
</dbReference>
<reference evidence="4" key="2">
    <citation type="journal article" date="2016" name="Sci. Rep.">
        <title>Dictyocaulus viviparus genome, variome and transcriptome elucidate lungworm biology and support future intervention.</title>
        <authorList>
            <person name="McNulty S.N."/>
            <person name="Strube C."/>
            <person name="Rosa B.A."/>
            <person name="Martin J.C."/>
            <person name="Tyagi R."/>
            <person name="Choi Y.J."/>
            <person name="Wang Q."/>
            <person name="Hallsworth Pepin K."/>
            <person name="Zhang X."/>
            <person name="Ozersky P."/>
            <person name="Wilson R.K."/>
            <person name="Sternberg P.W."/>
            <person name="Gasser R.B."/>
            <person name="Mitreva M."/>
        </authorList>
    </citation>
    <scope>NUCLEOTIDE SEQUENCE [LARGE SCALE GENOMIC DNA]</scope>
    <source>
        <strain evidence="4">HannoverDv2000</strain>
    </source>
</reference>
<feature type="region of interest" description="Disordered" evidence="1">
    <location>
        <begin position="1"/>
        <end position="29"/>
    </location>
</feature>
<gene>
    <name evidence="3" type="ORF">DICVIV_00650</name>
</gene>
<feature type="domain" description="S1 motif" evidence="2">
    <location>
        <begin position="188"/>
        <end position="250"/>
    </location>
</feature>
<reference evidence="3 4" key="1">
    <citation type="submission" date="2013-11" db="EMBL/GenBank/DDBJ databases">
        <title>Draft genome of the bovine lungworm Dictyocaulus viviparus.</title>
        <authorList>
            <person name="Mitreva M."/>
        </authorList>
    </citation>
    <scope>NUCLEOTIDE SEQUENCE [LARGE SCALE GENOMIC DNA]</scope>
    <source>
        <strain evidence="3 4">HannoverDv2000</strain>
    </source>
</reference>
<dbReference type="Proteomes" id="UP000053766">
    <property type="component" value="Unassembled WGS sequence"/>
</dbReference>
<proteinExistence type="predicted"/>
<dbReference type="PANTHER" id="PTHR23270">
    <property type="entry name" value="PROGRAMMED CELL DEATH PROTEIN 11 PRE-RRNA PROCESSING PROTEIN RRP5"/>
    <property type="match status" value="1"/>
</dbReference>
<dbReference type="SMART" id="SM00316">
    <property type="entry name" value="S1"/>
    <property type="match status" value="5"/>
</dbReference>
<protein>
    <submittedName>
        <fullName evidence="3">S1 RNA binding domain protein</fullName>
    </submittedName>
</protein>
<evidence type="ECO:0000256" key="1">
    <source>
        <dbReference type="SAM" id="MobiDB-lite"/>
    </source>
</evidence>
<dbReference type="PANTHER" id="PTHR23270:SF10">
    <property type="entry name" value="PROTEIN RRP5 HOMOLOG"/>
    <property type="match status" value="1"/>
</dbReference>
<dbReference type="PROSITE" id="PS50126">
    <property type="entry name" value="S1"/>
    <property type="match status" value="3"/>
</dbReference>
<dbReference type="InterPro" id="IPR045209">
    <property type="entry name" value="Rrp5"/>
</dbReference>
<dbReference type="GO" id="GO:0006364">
    <property type="term" value="P:rRNA processing"/>
    <property type="evidence" value="ECO:0007669"/>
    <property type="project" value="InterPro"/>
</dbReference>
<dbReference type="AlphaFoldDB" id="A0A0D8YAB7"/>
<accession>A0A0D8YAB7</accession>
<dbReference type="FunFam" id="2.40.50.140:FF:000103">
    <property type="entry name" value="protein RRP5 homolog"/>
    <property type="match status" value="1"/>
</dbReference>
<evidence type="ECO:0000259" key="2">
    <source>
        <dbReference type="PROSITE" id="PS50126"/>
    </source>
</evidence>
<dbReference type="GO" id="GO:0032040">
    <property type="term" value="C:small-subunit processome"/>
    <property type="evidence" value="ECO:0007669"/>
    <property type="project" value="TreeGrafter"/>
</dbReference>
<dbReference type="STRING" id="29172.A0A0D8YAB7"/>
<dbReference type="Gene3D" id="2.40.50.140">
    <property type="entry name" value="Nucleic acid-binding proteins"/>
    <property type="match status" value="2"/>
</dbReference>
<dbReference type="EMBL" id="KN716155">
    <property type="protein sequence ID" value="KJH53152.1"/>
    <property type="molecule type" value="Genomic_DNA"/>
</dbReference>
<dbReference type="SUPFAM" id="SSF50249">
    <property type="entry name" value="Nucleic acid-binding proteins"/>
    <property type="match status" value="3"/>
</dbReference>
<dbReference type="GO" id="GO:0003723">
    <property type="term" value="F:RNA binding"/>
    <property type="evidence" value="ECO:0007669"/>
    <property type="project" value="TreeGrafter"/>
</dbReference>
<organism evidence="3 4">
    <name type="scientific">Dictyocaulus viviparus</name>
    <name type="common">Bovine lungworm</name>
    <dbReference type="NCBI Taxonomy" id="29172"/>
    <lineage>
        <taxon>Eukaryota</taxon>
        <taxon>Metazoa</taxon>
        <taxon>Ecdysozoa</taxon>
        <taxon>Nematoda</taxon>
        <taxon>Chromadorea</taxon>
        <taxon>Rhabditida</taxon>
        <taxon>Rhabditina</taxon>
        <taxon>Rhabditomorpha</taxon>
        <taxon>Strongyloidea</taxon>
        <taxon>Metastrongylidae</taxon>
        <taxon>Dictyocaulus</taxon>
    </lineage>
</organism>
<feature type="domain" description="S1 motif" evidence="2">
    <location>
        <begin position="453"/>
        <end position="521"/>
    </location>
</feature>
<keyword evidence="4" id="KW-1185">Reference proteome</keyword>
<sequence length="582" mass="63765">MMGISKQEFDFPRGGASVDPSHGKKSKVSNGCISTHAKNQLFGVSKKRKAGSTTSVVADTPSKKRKVEGASIWTRAVTQKYLKDGVMGLGVVVEIYEECVLLETAYSCRVKLPATQISTIFTDLLRSQQISLDSTFIVGQMVPFRVMKEVEEKRNPSDNGKALENLPIVSCDPSKLNAHLTTSTLFQGLVLHAIVSSHEEKGAILDIGVPCVQGFLPIKKQKYDIKVGQPVLVRVDSLSTSRVVIVDSFVEQGNLSLEACANLQLSHLMPGTIIECQPDVKPSASSGVFVTLGNAVRGFVARNHLPAHLRLDLAKVGKILRCVVMFCQQNNSLLVLSAHPDVLAISKPERRASFLGYSIGDTISCKVIYVIPSTPLVCFSLPETNGEKIPTLVAVSYKKYLRKVDQLESFYPIGSEHKCRIISLRYADRCLVVSTRVDIIKHKFVSFKDAVPGDLVSAKITKIHGRGAQVTINETVKGFIPLDHISDKKIAIEKVFTIGKHVKCRVWSVSERMKRVWLSARPSLVNYKGCLISSYNSDNEGVVTVGVVTKILETDAAIIQFFGNVRGLLVASEAKRMASEIK</sequence>